<feature type="compositionally biased region" description="Basic and acidic residues" evidence="1">
    <location>
        <begin position="390"/>
        <end position="411"/>
    </location>
</feature>
<dbReference type="OrthoDB" id="10355284at2759"/>
<comment type="caution">
    <text evidence="2">The sequence shown here is derived from an EMBL/GenBank/DDBJ whole genome shotgun (WGS) entry which is preliminary data.</text>
</comment>
<proteinExistence type="predicted"/>
<evidence type="ECO:0000256" key="1">
    <source>
        <dbReference type="SAM" id="MobiDB-lite"/>
    </source>
</evidence>
<dbReference type="EMBL" id="WJQU01000002">
    <property type="protein sequence ID" value="KAJ6642264.1"/>
    <property type="molecule type" value="Genomic_DNA"/>
</dbReference>
<feature type="non-terminal residue" evidence="2">
    <location>
        <position position="426"/>
    </location>
</feature>
<accession>A0A9Q0N449</accession>
<reference evidence="2" key="1">
    <citation type="submission" date="2022-07" db="EMBL/GenBank/DDBJ databases">
        <authorList>
            <person name="Trinca V."/>
            <person name="Uliana J.V.C."/>
            <person name="Torres T.T."/>
            <person name="Ward R.J."/>
            <person name="Monesi N."/>
        </authorList>
    </citation>
    <scope>NUCLEOTIDE SEQUENCE</scope>
    <source>
        <strain evidence="2">HSMRA1968</strain>
        <tissue evidence="2">Whole embryos</tissue>
    </source>
</reference>
<feature type="region of interest" description="Disordered" evidence="1">
    <location>
        <begin position="310"/>
        <end position="340"/>
    </location>
</feature>
<name>A0A9Q0N449_9DIPT</name>
<dbReference type="Proteomes" id="UP001151699">
    <property type="component" value="Chromosome B"/>
</dbReference>
<keyword evidence="3" id="KW-1185">Reference proteome</keyword>
<sequence>MIEAYKTLCGQFSKAYPMDVNASSKDEIVLDALDSEYENDEEKRFNEIICYDSGVSGESSQEIETSDSNSQSKHQRVIHFTVVPHDLDESQKSLKAKSNAEPMRKYRAKQRSDPIKYQKYLERERIRNYRRKNEKKIVAAQETAQALGLPFVVLDTPAVQRGRRCKFGYDGTVSLVIPAQFDKDIGSDSDSFSFSDGSRIPVQVELDEKRDKICTLQKTPAMNGKKSSSQNLLPSELDFRERDRVKNSIKLDHDYVKRQTESPIKLTNDQKRTLNRLHNGISKQRSNQKSRNINFKDDMKKIRDGFSRITSGKTLKRRPTEKSVAKKSVHLPDNNSAEHEDLDDLFDELAKVAKKELPKDPLCNEEWKSDDGGDSLSVSMPVKLKASRLHSVELDKRKNPRDSGSSRETDQPKGIIWINDSPEQSP</sequence>
<organism evidence="2 3">
    <name type="scientific">Pseudolycoriella hygida</name>
    <dbReference type="NCBI Taxonomy" id="35572"/>
    <lineage>
        <taxon>Eukaryota</taxon>
        <taxon>Metazoa</taxon>
        <taxon>Ecdysozoa</taxon>
        <taxon>Arthropoda</taxon>
        <taxon>Hexapoda</taxon>
        <taxon>Insecta</taxon>
        <taxon>Pterygota</taxon>
        <taxon>Neoptera</taxon>
        <taxon>Endopterygota</taxon>
        <taxon>Diptera</taxon>
        <taxon>Nematocera</taxon>
        <taxon>Sciaroidea</taxon>
        <taxon>Sciaridae</taxon>
        <taxon>Pseudolycoriella</taxon>
    </lineage>
</organism>
<dbReference type="AlphaFoldDB" id="A0A9Q0N449"/>
<gene>
    <name evidence="2" type="ORF">Bhyg_07211</name>
</gene>
<protein>
    <submittedName>
        <fullName evidence="2">Uncharacterized protein</fullName>
    </submittedName>
</protein>
<feature type="region of interest" description="Disordered" evidence="1">
    <location>
        <begin position="357"/>
        <end position="426"/>
    </location>
</feature>
<evidence type="ECO:0000313" key="2">
    <source>
        <dbReference type="EMBL" id="KAJ6642264.1"/>
    </source>
</evidence>
<evidence type="ECO:0000313" key="3">
    <source>
        <dbReference type="Proteomes" id="UP001151699"/>
    </source>
</evidence>